<dbReference type="InterPro" id="IPR000225">
    <property type="entry name" value="Armadillo"/>
</dbReference>
<dbReference type="InterPro" id="IPR011989">
    <property type="entry name" value="ARM-like"/>
</dbReference>
<dbReference type="EMBL" id="SNRW01029659">
    <property type="protein sequence ID" value="KAA6358575.1"/>
    <property type="molecule type" value="Genomic_DNA"/>
</dbReference>
<reference evidence="1 2" key="1">
    <citation type="submission" date="2019-03" db="EMBL/GenBank/DDBJ databases">
        <title>Single cell metagenomics reveals metabolic interactions within the superorganism composed of flagellate Streblomastix strix and complex community of Bacteroidetes bacteria on its surface.</title>
        <authorList>
            <person name="Treitli S.C."/>
            <person name="Kolisko M."/>
            <person name="Husnik F."/>
            <person name="Keeling P."/>
            <person name="Hampl V."/>
        </authorList>
    </citation>
    <scope>NUCLEOTIDE SEQUENCE [LARGE SCALE GENOMIC DNA]</scope>
    <source>
        <strain evidence="1">ST1C</strain>
    </source>
</reference>
<dbReference type="AlphaFoldDB" id="A0A5J4TM68"/>
<comment type="caution">
    <text evidence="1">The sequence shown here is derived from an EMBL/GenBank/DDBJ whole genome shotgun (WGS) entry which is preliminary data.</text>
</comment>
<name>A0A5J4TM68_9EUKA</name>
<protein>
    <submittedName>
        <fullName evidence="1">Uncharacterized protein</fullName>
    </submittedName>
</protein>
<dbReference type="SUPFAM" id="SSF48371">
    <property type="entry name" value="ARM repeat"/>
    <property type="match status" value="1"/>
</dbReference>
<gene>
    <name evidence="1" type="ORF">EZS28_045898</name>
</gene>
<dbReference type="InterPro" id="IPR016024">
    <property type="entry name" value="ARM-type_fold"/>
</dbReference>
<dbReference type="OrthoDB" id="29145at2759"/>
<evidence type="ECO:0000313" key="2">
    <source>
        <dbReference type="Proteomes" id="UP000324800"/>
    </source>
</evidence>
<sequence length="109" mass="12595">MRNKHFHQIQNQKWSLQILGNLAASQNPQHTEAILICVPHLYILLDDPSRDIRHEVAWILSNISSGTTHQVQILFENDIIDAAVSIIQDNVQAAVNENQFEYEKVNKRR</sequence>
<proteinExistence type="predicted"/>
<dbReference type="Gene3D" id="1.25.10.10">
    <property type="entry name" value="Leucine-rich Repeat Variant"/>
    <property type="match status" value="1"/>
</dbReference>
<dbReference type="Proteomes" id="UP000324800">
    <property type="component" value="Unassembled WGS sequence"/>
</dbReference>
<feature type="non-terminal residue" evidence="1">
    <location>
        <position position="109"/>
    </location>
</feature>
<evidence type="ECO:0000313" key="1">
    <source>
        <dbReference type="EMBL" id="KAA6358575.1"/>
    </source>
</evidence>
<accession>A0A5J4TM68</accession>
<dbReference type="Pfam" id="PF00514">
    <property type="entry name" value="Arm"/>
    <property type="match status" value="1"/>
</dbReference>
<organism evidence="1 2">
    <name type="scientific">Streblomastix strix</name>
    <dbReference type="NCBI Taxonomy" id="222440"/>
    <lineage>
        <taxon>Eukaryota</taxon>
        <taxon>Metamonada</taxon>
        <taxon>Preaxostyla</taxon>
        <taxon>Oxymonadida</taxon>
        <taxon>Streblomastigidae</taxon>
        <taxon>Streblomastix</taxon>
    </lineage>
</organism>